<dbReference type="SUPFAM" id="SSF52096">
    <property type="entry name" value="ClpP/crotonase"/>
    <property type="match status" value="1"/>
</dbReference>
<dbReference type="InterPro" id="IPR036034">
    <property type="entry name" value="PDZ_sf"/>
</dbReference>
<feature type="active site" description="Charge relay system" evidence="8">
    <location>
        <position position="762"/>
    </location>
</feature>
<dbReference type="GO" id="GO:0006508">
    <property type="term" value="P:proteolysis"/>
    <property type="evidence" value="ECO:0007669"/>
    <property type="project" value="UniProtKB-UniRule"/>
</dbReference>
<dbReference type="InterPro" id="IPR029045">
    <property type="entry name" value="ClpP/crotonase-like_dom_sf"/>
</dbReference>
<feature type="domain" description="Tail specific protease" evidence="11">
    <location>
        <begin position="863"/>
        <end position="1055"/>
    </location>
</feature>
<accession>A0A0C1L5G1</accession>
<evidence type="ECO:0000256" key="1">
    <source>
        <dbReference type="ARBA" id="ARBA00004496"/>
    </source>
</evidence>
<evidence type="ECO:0000256" key="3">
    <source>
        <dbReference type="ARBA" id="ARBA00022490"/>
    </source>
</evidence>
<keyword evidence="3 7" id="KW-0963">Cytoplasm</keyword>
<evidence type="ECO:0000256" key="10">
    <source>
        <dbReference type="SAM" id="SignalP"/>
    </source>
</evidence>
<dbReference type="Gene3D" id="2.120.10.60">
    <property type="entry name" value="Tricorn protease N-terminal domain"/>
    <property type="match status" value="1"/>
</dbReference>
<dbReference type="Gene3D" id="2.130.10.10">
    <property type="entry name" value="YVTN repeat-like/Quinoprotein amine dehydrogenase"/>
    <property type="match status" value="1"/>
</dbReference>
<dbReference type="PIRSF" id="PIRSF036421">
    <property type="entry name" value="Tricorn_protease"/>
    <property type="match status" value="1"/>
</dbReference>
<evidence type="ECO:0000259" key="11">
    <source>
        <dbReference type="SMART" id="SM00245"/>
    </source>
</evidence>
<feature type="active site" description="Charge relay system" evidence="8">
    <location>
        <position position="1044"/>
    </location>
</feature>
<organism evidence="12 13">
    <name type="scientific">Flavihumibacter solisilvae</name>
    <dbReference type="NCBI Taxonomy" id="1349421"/>
    <lineage>
        <taxon>Bacteria</taxon>
        <taxon>Pseudomonadati</taxon>
        <taxon>Bacteroidota</taxon>
        <taxon>Chitinophagia</taxon>
        <taxon>Chitinophagales</taxon>
        <taxon>Chitinophagaceae</taxon>
        <taxon>Flavihumibacter</taxon>
    </lineage>
</organism>
<dbReference type="Gene3D" id="2.30.42.10">
    <property type="match status" value="1"/>
</dbReference>
<evidence type="ECO:0000313" key="13">
    <source>
        <dbReference type="Proteomes" id="UP000031408"/>
    </source>
</evidence>
<comment type="subcellular location">
    <subcellularLocation>
        <location evidence="1 7">Cytoplasm</location>
    </subcellularLocation>
</comment>
<feature type="active site" description="Nucleophile" evidence="8">
    <location>
        <position position="986"/>
    </location>
</feature>
<dbReference type="Pfam" id="PF03572">
    <property type="entry name" value="Peptidase_S41"/>
    <property type="match status" value="1"/>
</dbReference>
<proteinExistence type="inferred from homology"/>
<dbReference type="GO" id="GO:0005737">
    <property type="term" value="C:cytoplasm"/>
    <property type="evidence" value="ECO:0007669"/>
    <property type="project" value="UniProtKB-SubCell"/>
</dbReference>
<sequence length="1106" mass="123408">MRKLLPVIAVTLSCSCYAQVDASLFRFPDISGSQIAFVYGGDIWIAPKEGGTANRLTSSAGEESWPRFSPDGKTIAYSAGYNGNIDVYTMPVTGGIPLRVTYNSMPDRMVEWYPDGKNILFASGREEGTNRASQFFRVSKTGGLPERLPLPYGELASFAPDGNNMAYVTRITENYPFKRYHGGFASDILVYNISRNQVENITKNPVTDGKPAWIGNKIFYVSDAGTNQRRNVWVYETNTKNLKQVTSIEKDDVNYLAAGNDELIYEAGGRLYLLNAGDYKSKEIKINVMNDQSTLMPKTVNVSRNIQAFDLSPDGKRAVIGARGELFSVPAEQGYILNLTNSSGAFDRNPSWSPNGKQIAYWSDASGEYEIWIRDASQSAGGKKLTSFGKGFGFRLFWSPDSKKIAFIDHKQSIHVMTVATGALDEIDRTKKQSYSSLNGFEVAWSPDSKWLAYSKSLDNGNEALYLYNLETKKLAQATSGYYNDVNPVFDPRGKYLYFLTDRNFSPSYSSLDASWIYANSTQIAVVALDPATRQLLQPKNDEVKMEDKPEKKDSSATSGAAPGSATASKPGEKKPEDKPKPASPESKIVTEDLETRIEILPVIAGNISRIVPIEGKLIFQRFPNTGAVPGSSTLFFFDLDKREEKTILAGVNDFTISSDGKSILVRDGQGFAIISPNPEQKINKRLPTSDMEMVLVPQEEWKQIFNDTWRRYRDLFYDPNMHKVNWNQQREHYGSMIDGALTRWDVNNILVQLISELSAGHTYAGGGDMEQSPVREDGFLGIDWEVADKGYRIKKIIRPAKWDNEVRSPFDKPGISVKEGDFILSVNGRPLDTNIDPYAYFEGLPGKTVTLKINSKNSSEGAKDIVITTLNPAQERRLRHLAWIEQNRKKVDELSGGQLGYMYMPNTGVLGQTELLRQFYAQIDKKGFVIDERFNAGGQLADRFIEMLNRPVLYNIAWRDADVTVWPFRANDGPKVMLINGWAGSGGDAFPWAFQQLNLGPIIGERTLGILVGPATGHNLIDGGFITVPDARLYGNTGKWFAEGYGIKPDFEVWDDPSELVKGNDPQLIRGVEEALRLVKEKPRKLYPRPPFEDRTSDGLKKAAF</sequence>
<dbReference type="SUPFAM" id="SSF50156">
    <property type="entry name" value="PDZ domain-like"/>
    <property type="match status" value="1"/>
</dbReference>
<feature type="signal peptide" evidence="10">
    <location>
        <begin position="1"/>
        <end position="18"/>
    </location>
</feature>
<keyword evidence="4 7" id="KW-0645">Protease</keyword>
<dbReference type="Pfam" id="PF26550">
    <property type="entry name" value="Tricorn_2nd"/>
    <property type="match status" value="1"/>
</dbReference>
<gene>
    <name evidence="12" type="ORF">OI18_07070</name>
</gene>
<evidence type="ECO:0000256" key="2">
    <source>
        <dbReference type="ARBA" id="ARBA00008524"/>
    </source>
</evidence>
<evidence type="ECO:0000256" key="7">
    <source>
        <dbReference type="PIRNR" id="PIRNR036421"/>
    </source>
</evidence>
<dbReference type="InterPro" id="IPR005151">
    <property type="entry name" value="Tail-specific_protease"/>
</dbReference>
<feature type="compositionally biased region" description="Low complexity" evidence="9">
    <location>
        <begin position="556"/>
        <end position="570"/>
    </location>
</feature>
<evidence type="ECO:0000256" key="6">
    <source>
        <dbReference type="ARBA" id="ARBA00022825"/>
    </source>
</evidence>
<keyword evidence="13" id="KW-1185">Reference proteome</keyword>
<feature type="region of interest" description="Disordered" evidence="9">
    <location>
        <begin position="538"/>
        <end position="590"/>
    </location>
</feature>
<dbReference type="Proteomes" id="UP000031408">
    <property type="component" value="Unassembled WGS sequence"/>
</dbReference>
<dbReference type="InterPro" id="IPR015943">
    <property type="entry name" value="WD40/YVTN_repeat-like_dom_sf"/>
</dbReference>
<evidence type="ECO:0000256" key="5">
    <source>
        <dbReference type="ARBA" id="ARBA00022801"/>
    </source>
</evidence>
<dbReference type="PROSITE" id="PS51257">
    <property type="entry name" value="PROKAR_LIPOPROTEIN"/>
    <property type="match status" value="1"/>
</dbReference>
<keyword evidence="6 7" id="KW-0720">Serine protease</keyword>
<dbReference type="AlphaFoldDB" id="A0A0C1L5G1"/>
<keyword evidence="5 7" id="KW-0378">Hydrolase</keyword>
<evidence type="ECO:0000313" key="12">
    <source>
        <dbReference type="EMBL" id="KIC95352.1"/>
    </source>
</evidence>
<evidence type="ECO:0000256" key="9">
    <source>
        <dbReference type="SAM" id="MobiDB-lite"/>
    </source>
</evidence>
<evidence type="ECO:0000256" key="8">
    <source>
        <dbReference type="PIRSR" id="PIRSR036421-1"/>
    </source>
</evidence>
<comment type="caution">
    <text evidence="12">The sequence shown here is derived from an EMBL/GenBank/DDBJ whole genome shotgun (WGS) entry which is preliminary data.</text>
</comment>
<dbReference type="Pfam" id="PF14685">
    <property type="entry name" value="PDZ_Tricorn"/>
    <property type="match status" value="1"/>
</dbReference>
<dbReference type="Gene3D" id="3.90.226.10">
    <property type="entry name" value="2-enoyl-CoA Hydratase, Chain A, domain 1"/>
    <property type="match status" value="1"/>
</dbReference>
<dbReference type="PANTHER" id="PTHR43253">
    <property type="entry name" value="TRICORN PROTEASE HOMOLOG 2-RELATED"/>
    <property type="match status" value="1"/>
</dbReference>
<name>A0A0C1L5G1_9BACT</name>
<dbReference type="InterPro" id="IPR028204">
    <property type="entry name" value="Tricorn_C1"/>
</dbReference>
<dbReference type="InterPro" id="IPR029414">
    <property type="entry name" value="Tricorn_PDZ"/>
</dbReference>
<evidence type="ECO:0000256" key="4">
    <source>
        <dbReference type="ARBA" id="ARBA00022670"/>
    </source>
</evidence>
<dbReference type="EMBL" id="JSVC01000007">
    <property type="protein sequence ID" value="KIC95352.1"/>
    <property type="molecule type" value="Genomic_DNA"/>
</dbReference>
<dbReference type="Pfam" id="PF14684">
    <property type="entry name" value="Tricorn_C1"/>
    <property type="match status" value="1"/>
</dbReference>
<dbReference type="OrthoDB" id="9815657at2"/>
<protein>
    <recommendedName>
        <fullName evidence="7">Tricorn protease homolog</fullName>
        <ecNumber evidence="7">3.4.21.-</ecNumber>
    </recommendedName>
</protein>
<feature type="compositionally biased region" description="Basic and acidic residues" evidence="9">
    <location>
        <begin position="540"/>
        <end position="555"/>
    </location>
</feature>
<dbReference type="STRING" id="1349421.OI18_07070"/>
<dbReference type="GO" id="GO:0008236">
    <property type="term" value="F:serine-type peptidase activity"/>
    <property type="evidence" value="ECO:0007669"/>
    <property type="project" value="UniProtKB-UniRule"/>
</dbReference>
<reference evidence="12 13" key="1">
    <citation type="submission" date="2014-11" db="EMBL/GenBank/DDBJ databases">
        <title>Genome sequence of Flavihumibacter solisilvae 3-3.</title>
        <authorList>
            <person name="Zhou G."/>
            <person name="Li M."/>
            <person name="Wang G."/>
        </authorList>
    </citation>
    <scope>NUCLEOTIDE SEQUENCE [LARGE SCALE GENOMIC DNA]</scope>
    <source>
        <strain evidence="12 13">3-3</strain>
    </source>
</reference>
<dbReference type="PANTHER" id="PTHR43253:SF1">
    <property type="entry name" value="TRICORN PROTEASE HOMOLOG 2-RELATED"/>
    <property type="match status" value="1"/>
</dbReference>
<dbReference type="SUPFAM" id="SSF82171">
    <property type="entry name" value="DPP6 N-terminal domain-like"/>
    <property type="match status" value="2"/>
</dbReference>
<dbReference type="RefSeq" id="WP_039138430.1">
    <property type="nucleotide sequence ID" value="NZ_JSVC01000007.1"/>
</dbReference>
<keyword evidence="10" id="KW-0732">Signal</keyword>
<dbReference type="EC" id="3.4.21.-" evidence="7"/>
<dbReference type="Gene3D" id="3.30.750.44">
    <property type="match status" value="1"/>
</dbReference>
<feature type="compositionally biased region" description="Basic and acidic residues" evidence="9">
    <location>
        <begin position="571"/>
        <end position="581"/>
    </location>
</feature>
<feature type="chain" id="PRO_5002135418" description="Tricorn protease homolog" evidence="10">
    <location>
        <begin position="19"/>
        <end position="1106"/>
    </location>
</feature>
<comment type="function">
    <text evidence="7">Degrades oligopeptides.</text>
</comment>
<dbReference type="InterPro" id="IPR012393">
    <property type="entry name" value="Tricorn_protease"/>
</dbReference>
<dbReference type="SMART" id="SM00245">
    <property type="entry name" value="TSPc"/>
    <property type="match status" value="1"/>
</dbReference>
<dbReference type="CDD" id="cd07562">
    <property type="entry name" value="Peptidase_S41_TRI"/>
    <property type="match status" value="1"/>
</dbReference>
<dbReference type="Pfam" id="PF26549">
    <property type="entry name" value="Tricorn_N"/>
    <property type="match status" value="1"/>
</dbReference>
<comment type="similarity">
    <text evidence="2 7">Belongs to the peptidase S41B family.</text>
</comment>